<reference evidence="3" key="1">
    <citation type="journal article" date="2019" name="Int. J. Syst. Evol. Microbiol.">
        <title>The Global Catalogue of Microorganisms (GCM) 10K type strain sequencing project: providing services to taxonomists for standard genome sequencing and annotation.</title>
        <authorList>
            <consortium name="The Broad Institute Genomics Platform"/>
            <consortium name="The Broad Institute Genome Sequencing Center for Infectious Disease"/>
            <person name="Wu L."/>
            <person name="Ma J."/>
        </authorList>
    </citation>
    <scope>NUCLEOTIDE SEQUENCE [LARGE SCALE GENOMIC DNA]</scope>
    <source>
        <strain evidence="3">CCUG 59189</strain>
    </source>
</reference>
<evidence type="ECO:0000313" key="2">
    <source>
        <dbReference type="EMBL" id="MFD1176879.1"/>
    </source>
</evidence>
<evidence type="ECO:0000256" key="1">
    <source>
        <dbReference type="SAM" id="Phobius"/>
    </source>
</evidence>
<protein>
    <submittedName>
        <fullName evidence="2">Uncharacterized protein</fullName>
    </submittedName>
</protein>
<keyword evidence="1" id="KW-0472">Membrane</keyword>
<name>A0ABW3RXF8_9BACL</name>
<organism evidence="2 3">
    <name type="scientific">Paenibacillus puldeungensis</name>
    <dbReference type="NCBI Taxonomy" id="696536"/>
    <lineage>
        <taxon>Bacteria</taxon>
        <taxon>Bacillati</taxon>
        <taxon>Bacillota</taxon>
        <taxon>Bacilli</taxon>
        <taxon>Bacillales</taxon>
        <taxon>Paenibacillaceae</taxon>
        <taxon>Paenibacillus</taxon>
    </lineage>
</organism>
<evidence type="ECO:0000313" key="3">
    <source>
        <dbReference type="Proteomes" id="UP001597262"/>
    </source>
</evidence>
<dbReference type="EMBL" id="JBHTLM010000006">
    <property type="protein sequence ID" value="MFD1176879.1"/>
    <property type="molecule type" value="Genomic_DNA"/>
</dbReference>
<accession>A0ABW3RXF8</accession>
<dbReference type="RefSeq" id="WP_379319320.1">
    <property type="nucleotide sequence ID" value="NZ_JBHTLM010000006.1"/>
</dbReference>
<sequence length="51" mass="5964">MQWIIFAGQVFLIIAAFLNFWIANKDDTEKEAVDRHRFIAIFSLPLLIIVD</sequence>
<keyword evidence="1" id="KW-1133">Transmembrane helix</keyword>
<proteinExistence type="predicted"/>
<comment type="caution">
    <text evidence="2">The sequence shown here is derived from an EMBL/GenBank/DDBJ whole genome shotgun (WGS) entry which is preliminary data.</text>
</comment>
<feature type="transmembrane region" description="Helical" evidence="1">
    <location>
        <begin position="6"/>
        <end position="23"/>
    </location>
</feature>
<keyword evidence="1" id="KW-0812">Transmembrane</keyword>
<gene>
    <name evidence="2" type="ORF">ACFQ3W_11285</name>
</gene>
<keyword evidence="3" id="KW-1185">Reference proteome</keyword>
<dbReference type="Proteomes" id="UP001597262">
    <property type="component" value="Unassembled WGS sequence"/>
</dbReference>